<gene>
    <name evidence="7" type="ORF">HO133_000145</name>
</gene>
<comment type="catalytic activity">
    <reaction evidence="5">
        <text>L-glutaminyl-[peptide chain release factor] + S-adenosyl-L-methionine = N(5)-methyl-L-glutaminyl-[peptide chain release factor] + S-adenosyl-L-homocysteine + H(+)</text>
        <dbReference type="Rhea" id="RHEA:42896"/>
        <dbReference type="Rhea" id="RHEA-COMP:10271"/>
        <dbReference type="Rhea" id="RHEA-COMP:10272"/>
        <dbReference type="ChEBI" id="CHEBI:15378"/>
        <dbReference type="ChEBI" id="CHEBI:30011"/>
        <dbReference type="ChEBI" id="CHEBI:57856"/>
        <dbReference type="ChEBI" id="CHEBI:59789"/>
        <dbReference type="ChEBI" id="CHEBI:61891"/>
        <dbReference type="EC" id="2.1.1.297"/>
    </reaction>
</comment>
<dbReference type="NCBIfam" id="TIGR00536">
    <property type="entry name" value="hemK_fam"/>
    <property type="match status" value="1"/>
</dbReference>
<dbReference type="Pfam" id="PF05175">
    <property type="entry name" value="MTS"/>
    <property type="match status" value="1"/>
</dbReference>
<evidence type="ECO:0000313" key="8">
    <source>
        <dbReference type="Proteomes" id="UP000593566"/>
    </source>
</evidence>
<evidence type="ECO:0000256" key="5">
    <source>
        <dbReference type="ARBA" id="ARBA00048391"/>
    </source>
</evidence>
<evidence type="ECO:0000256" key="1">
    <source>
        <dbReference type="ARBA" id="ARBA00012771"/>
    </source>
</evidence>
<evidence type="ECO:0000256" key="4">
    <source>
        <dbReference type="ARBA" id="ARBA00022691"/>
    </source>
</evidence>
<dbReference type="SUPFAM" id="SSF53335">
    <property type="entry name" value="S-adenosyl-L-methionine-dependent methyltransferases"/>
    <property type="match status" value="1"/>
</dbReference>
<accession>A0A8H6CGV4</accession>
<dbReference type="Gene3D" id="1.10.8.10">
    <property type="entry name" value="DNA helicase RuvA subunit, C-terminal domain"/>
    <property type="match status" value="1"/>
</dbReference>
<evidence type="ECO:0000256" key="2">
    <source>
        <dbReference type="ARBA" id="ARBA00022603"/>
    </source>
</evidence>
<dbReference type="EC" id="2.1.1.297" evidence="1"/>
<dbReference type="InterPro" id="IPR004556">
    <property type="entry name" value="HemK-like"/>
</dbReference>
<evidence type="ECO:0000313" key="7">
    <source>
        <dbReference type="EMBL" id="KAF6223303.1"/>
    </source>
</evidence>
<dbReference type="PANTHER" id="PTHR18895">
    <property type="entry name" value="HEMK METHYLTRANSFERASE"/>
    <property type="match status" value="1"/>
</dbReference>
<dbReference type="AlphaFoldDB" id="A0A8H6CGV4"/>
<dbReference type="InterPro" id="IPR029063">
    <property type="entry name" value="SAM-dependent_MTases_sf"/>
</dbReference>
<dbReference type="InterPro" id="IPR007848">
    <property type="entry name" value="Small_mtfrase_dom"/>
</dbReference>
<dbReference type="InterPro" id="IPR002052">
    <property type="entry name" value="DNA_methylase_N6_adenine_CS"/>
</dbReference>
<organism evidence="7 8">
    <name type="scientific">Letharia lupina</name>
    <dbReference type="NCBI Taxonomy" id="560253"/>
    <lineage>
        <taxon>Eukaryota</taxon>
        <taxon>Fungi</taxon>
        <taxon>Dikarya</taxon>
        <taxon>Ascomycota</taxon>
        <taxon>Pezizomycotina</taxon>
        <taxon>Lecanoromycetes</taxon>
        <taxon>OSLEUM clade</taxon>
        <taxon>Lecanoromycetidae</taxon>
        <taxon>Lecanorales</taxon>
        <taxon>Lecanorineae</taxon>
        <taxon>Parmeliaceae</taxon>
        <taxon>Letharia</taxon>
    </lineage>
</organism>
<keyword evidence="2" id="KW-0489">Methyltransferase</keyword>
<dbReference type="InterPro" id="IPR050320">
    <property type="entry name" value="N5-glutamine_MTase"/>
</dbReference>
<dbReference type="PANTHER" id="PTHR18895:SF74">
    <property type="entry name" value="MTRF1L RELEASE FACTOR GLUTAMINE METHYLTRANSFERASE"/>
    <property type="match status" value="1"/>
</dbReference>
<dbReference type="Proteomes" id="UP000593566">
    <property type="component" value="Unassembled WGS sequence"/>
</dbReference>
<dbReference type="PROSITE" id="PS00092">
    <property type="entry name" value="N6_MTASE"/>
    <property type="match status" value="1"/>
</dbReference>
<dbReference type="GO" id="GO:0005739">
    <property type="term" value="C:mitochondrion"/>
    <property type="evidence" value="ECO:0007669"/>
    <property type="project" value="TreeGrafter"/>
</dbReference>
<evidence type="ECO:0000256" key="3">
    <source>
        <dbReference type="ARBA" id="ARBA00022679"/>
    </source>
</evidence>
<protein>
    <recommendedName>
        <fullName evidence="1">peptide chain release factor N(5)-glutamine methyltransferase</fullName>
        <ecNumber evidence="1">2.1.1.297</ecNumber>
    </recommendedName>
</protein>
<keyword evidence="3" id="KW-0808">Transferase</keyword>
<keyword evidence="4" id="KW-0949">S-adenosyl-L-methionine</keyword>
<dbReference type="CDD" id="cd02440">
    <property type="entry name" value="AdoMet_MTases"/>
    <property type="match status" value="1"/>
</dbReference>
<dbReference type="RefSeq" id="XP_037152520.1">
    <property type="nucleotide sequence ID" value="XM_037291085.1"/>
</dbReference>
<keyword evidence="8" id="KW-1185">Reference proteome</keyword>
<dbReference type="Gene3D" id="3.40.50.150">
    <property type="entry name" value="Vaccinia Virus protein VP39"/>
    <property type="match status" value="1"/>
</dbReference>
<feature type="domain" description="Methyltransferase small" evidence="6">
    <location>
        <begin position="125"/>
        <end position="224"/>
    </location>
</feature>
<dbReference type="GO" id="GO:0003676">
    <property type="term" value="F:nucleic acid binding"/>
    <property type="evidence" value="ECO:0007669"/>
    <property type="project" value="InterPro"/>
</dbReference>
<sequence length="365" mass="39988">MPRLPTSIILRARALHPLLPLLLRPCRDLSSARNELRWLREHAIANREVTLTSSGSIKTSWPQHLYQMCRSRARGKPLQYILGSQPFGELEILCRRGVLIPRPETENITTHLASLLLSPPSRPQHPLRILDLCTGTGCIPLLLHSLLAPRTPSLHLHGVDISPAALTLAAKNLSHNITKSQLRANAREQISFTHGDIFAAGAKPWCESKWDILISNPPYISPSSFNATTSRSVRNYEPKSALVPSSADPIAGNPESYADTGDRFYPRLLDLAERVSARVLLVEVADMEQAVRVGEMVVEKGRGVWDGCEIWRDWPAAGAEEGGEVVEVKGGDVRVRGEGNGRAVLAWKGEDGGRMVGKKKASASG</sequence>
<comment type="caution">
    <text evidence="7">The sequence shown here is derived from an EMBL/GenBank/DDBJ whole genome shotgun (WGS) entry which is preliminary data.</text>
</comment>
<proteinExistence type="predicted"/>
<name>A0A8H6CGV4_9LECA</name>
<dbReference type="GO" id="GO:0032259">
    <property type="term" value="P:methylation"/>
    <property type="evidence" value="ECO:0007669"/>
    <property type="project" value="UniProtKB-KW"/>
</dbReference>
<dbReference type="GeneID" id="59328564"/>
<dbReference type="GO" id="GO:0008276">
    <property type="term" value="F:protein methyltransferase activity"/>
    <property type="evidence" value="ECO:0007669"/>
    <property type="project" value="InterPro"/>
</dbReference>
<reference evidence="7 8" key="1">
    <citation type="journal article" date="2020" name="Genomics">
        <title>Complete, high-quality genomes from long-read metagenomic sequencing of two wolf lichen thalli reveals enigmatic genome architecture.</title>
        <authorList>
            <person name="McKenzie S.K."/>
            <person name="Walston R.F."/>
            <person name="Allen J.L."/>
        </authorList>
    </citation>
    <scope>NUCLEOTIDE SEQUENCE [LARGE SCALE GENOMIC DNA]</scope>
    <source>
        <strain evidence="7">WasteWater1</strain>
    </source>
</reference>
<evidence type="ECO:0000259" key="6">
    <source>
        <dbReference type="Pfam" id="PF05175"/>
    </source>
</evidence>
<dbReference type="EMBL" id="JACCJB010000010">
    <property type="protein sequence ID" value="KAF6223303.1"/>
    <property type="molecule type" value="Genomic_DNA"/>
</dbReference>